<dbReference type="EMBL" id="JACHGN010000003">
    <property type="protein sequence ID" value="MBB5131930.1"/>
    <property type="molecule type" value="Genomic_DNA"/>
</dbReference>
<dbReference type="PANTHER" id="PTHR40763:SF4">
    <property type="entry name" value="DUF1707 DOMAIN-CONTAINING PROTEIN"/>
    <property type="match status" value="1"/>
</dbReference>
<dbReference type="Proteomes" id="UP000578449">
    <property type="component" value="Unassembled WGS sequence"/>
</dbReference>
<evidence type="ECO:0000313" key="5">
    <source>
        <dbReference type="Proteomes" id="UP000578449"/>
    </source>
</evidence>
<keyword evidence="5" id="KW-1185">Reference proteome</keyword>
<protein>
    <recommendedName>
        <fullName evidence="6">Cell wall-active antibiotics response LiaF-like C-terminal domain-containing protein</fullName>
    </recommendedName>
</protein>
<dbReference type="Pfam" id="PF08044">
    <property type="entry name" value="DUF1707"/>
    <property type="match status" value="1"/>
</dbReference>
<dbReference type="AlphaFoldDB" id="A0A840P376"/>
<feature type="domain" description="DUF1707" evidence="2">
    <location>
        <begin position="14"/>
        <end position="66"/>
    </location>
</feature>
<organism evidence="4 5">
    <name type="scientific">Thermocatellispora tengchongensis</name>
    <dbReference type="NCBI Taxonomy" id="1073253"/>
    <lineage>
        <taxon>Bacteria</taxon>
        <taxon>Bacillati</taxon>
        <taxon>Actinomycetota</taxon>
        <taxon>Actinomycetes</taxon>
        <taxon>Streptosporangiales</taxon>
        <taxon>Streptosporangiaceae</taxon>
        <taxon>Thermocatellispora</taxon>
    </lineage>
</organism>
<comment type="caution">
    <text evidence="4">The sequence shown here is derived from an EMBL/GenBank/DDBJ whole genome shotgun (WGS) entry which is preliminary data.</text>
</comment>
<dbReference type="InterPro" id="IPR012551">
    <property type="entry name" value="DUF1707_SHOCT-like"/>
</dbReference>
<reference evidence="4 5" key="1">
    <citation type="submission" date="2020-08" db="EMBL/GenBank/DDBJ databases">
        <title>Genomic Encyclopedia of Type Strains, Phase IV (KMG-IV): sequencing the most valuable type-strain genomes for metagenomic binning, comparative biology and taxonomic classification.</title>
        <authorList>
            <person name="Goeker M."/>
        </authorList>
    </citation>
    <scope>NUCLEOTIDE SEQUENCE [LARGE SCALE GENOMIC DNA]</scope>
    <source>
        <strain evidence="4 5">DSM 45615</strain>
    </source>
</reference>
<dbReference type="RefSeq" id="WP_185048739.1">
    <property type="nucleotide sequence ID" value="NZ_BAABIX010000028.1"/>
</dbReference>
<feature type="region of interest" description="Disordered" evidence="1">
    <location>
        <begin position="1"/>
        <end position="21"/>
    </location>
</feature>
<dbReference type="PANTHER" id="PTHR40763">
    <property type="entry name" value="MEMBRANE PROTEIN-RELATED"/>
    <property type="match status" value="1"/>
</dbReference>
<evidence type="ECO:0000256" key="1">
    <source>
        <dbReference type="SAM" id="MobiDB-lite"/>
    </source>
</evidence>
<sequence length="203" mass="21984">MENPPERRDGASHLRASDADRERVAEMLGQAMATGQLSHDEYSERLDTLYQVKTVGELDVLTHDLQVAPRPRPAPAEASYSYDPAPGGQSEKLVAVFSGSQRTGRWRVRRRIDAIAVFGGVELDMSDAIFESPQVEVRVTAVFGGVDIKVPEGVEVRCEGTGIFGGFDVRGSAEPDPNAPVVIVRGLAVFGGAGGRPRKRKKR</sequence>
<dbReference type="Pfam" id="PF09922">
    <property type="entry name" value="LiaF-like_C"/>
    <property type="match status" value="1"/>
</dbReference>
<proteinExistence type="predicted"/>
<name>A0A840P376_9ACTN</name>
<evidence type="ECO:0008006" key="6">
    <source>
        <dbReference type="Google" id="ProtNLM"/>
    </source>
</evidence>
<gene>
    <name evidence="4" type="ORF">HNP84_001643</name>
</gene>
<feature type="domain" description="Cell wall-active antibiotics response LiaF-like C-terminal" evidence="3">
    <location>
        <begin position="104"/>
        <end position="174"/>
    </location>
</feature>
<evidence type="ECO:0000259" key="3">
    <source>
        <dbReference type="Pfam" id="PF09922"/>
    </source>
</evidence>
<evidence type="ECO:0000313" key="4">
    <source>
        <dbReference type="EMBL" id="MBB5131930.1"/>
    </source>
</evidence>
<dbReference type="InterPro" id="IPR024425">
    <property type="entry name" value="LiaF-like_C"/>
</dbReference>
<evidence type="ECO:0000259" key="2">
    <source>
        <dbReference type="Pfam" id="PF08044"/>
    </source>
</evidence>
<accession>A0A840P376</accession>